<feature type="compositionally biased region" description="Basic residues" evidence="1">
    <location>
        <begin position="171"/>
        <end position="186"/>
    </location>
</feature>
<protein>
    <submittedName>
        <fullName evidence="2">Uncharacterized protein</fullName>
    </submittedName>
</protein>
<dbReference type="AlphaFoldDB" id="A0A7S3Q041"/>
<feature type="compositionally biased region" description="Acidic residues" evidence="1">
    <location>
        <begin position="78"/>
        <end position="94"/>
    </location>
</feature>
<feature type="compositionally biased region" description="Basic and acidic residues" evidence="1">
    <location>
        <begin position="134"/>
        <end position="165"/>
    </location>
</feature>
<dbReference type="EMBL" id="HBIO01008230">
    <property type="protein sequence ID" value="CAE0461426.1"/>
    <property type="molecule type" value="Transcribed_RNA"/>
</dbReference>
<accession>A0A7S3Q041</accession>
<feature type="compositionally biased region" description="Basic and acidic residues" evidence="1">
    <location>
        <begin position="46"/>
        <end position="65"/>
    </location>
</feature>
<organism evidence="2">
    <name type="scientific">Chaetoceros debilis</name>
    <dbReference type="NCBI Taxonomy" id="122233"/>
    <lineage>
        <taxon>Eukaryota</taxon>
        <taxon>Sar</taxon>
        <taxon>Stramenopiles</taxon>
        <taxon>Ochrophyta</taxon>
        <taxon>Bacillariophyta</taxon>
        <taxon>Coscinodiscophyceae</taxon>
        <taxon>Chaetocerotophycidae</taxon>
        <taxon>Chaetocerotales</taxon>
        <taxon>Chaetocerotaceae</taxon>
        <taxon>Chaetoceros</taxon>
    </lineage>
</organism>
<feature type="compositionally biased region" description="Basic residues" evidence="1">
    <location>
        <begin position="295"/>
        <end position="311"/>
    </location>
</feature>
<feature type="compositionally biased region" description="Basic and acidic residues" evidence="1">
    <location>
        <begin position="227"/>
        <end position="240"/>
    </location>
</feature>
<evidence type="ECO:0000313" key="2">
    <source>
        <dbReference type="EMBL" id="CAE0461426.1"/>
    </source>
</evidence>
<proteinExistence type="predicted"/>
<feature type="compositionally biased region" description="Basic and acidic residues" evidence="1">
    <location>
        <begin position="95"/>
        <end position="109"/>
    </location>
</feature>
<feature type="compositionally biased region" description="Polar residues" evidence="1">
    <location>
        <begin position="264"/>
        <end position="277"/>
    </location>
</feature>
<sequence length="311" mass="35195">MSTEFDSTGFSAVSSFFGSKDDPIDEEVNQSSTKKRNKSGLGSYTKKNDVSRIENLKNDETREKIMSIGKKRKHLEDNAEDSVDEKDSDSDDDDGGRTSIKDKPKKVVTEDFASFQGVKVKKSKKKKAKKGKKERIAEKKLEEANKNIDADKTPEDEVIAEKDDSNDTMQKKQKRRKPKIRSRQKNIKKDSRTSSQKPEHLKLGHKEYAGRPMTQETRSYLNLPESRAQRIRREREKMKETSTTAANSHHFDQGGLAIDDLLGETSTGLDVATSSELPETGELVGSSKKQQQITAKKKKKPKKKSKFKNLK</sequence>
<feature type="compositionally biased region" description="Basic residues" evidence="1">
    <location>
        <begin position="119"/>
        <end position="133"/>
    </location>
</feature>
<gene>
    <name evidence="2" type="ORF">CDEB00056_LOCUS6267</name>
</gene>
<reference evidence="2" key="1">
    <citation type="submission" date="2021-01" db="EMBL/GenBank/DDBJ databases">
        <authorList>
            <person name="Corre E."/>
            <person name="Pelletier E."/>
            <person name="Niang G."/>
            <person name="Scheremetjew M."/>
            <person name="Finn R."/>
            <person name="Kale V."/>
            <person name="Holt S."/>
            <person name="Cochrane G."/>
            <person name="Meng A."/>
            <person name="Brown T."/>
            <person name="Cohen L."/>
        </authorList>
    </citation>
    <scope>NUCLEOTIDE SEQUENCE</scope>
    <source>
        <strain evidence="2">MM31A-1</strain>
    </source>
</reference>
<name>A0A7S3Q041_9STRA</name>
<evidence type="ECO:0000256" key="1">
    <source>
        <dbReference type="SAM" id="MobiDB-lite"/>
    </source>
</evidence>
<feature type="compositionally biased region" description="Polar residues" evidence="1">
    <location>
        <begin position="1"/>
        <end position="17"/>
    </location>
</feature>
<feature type="compositionally biased region" description="Basic and acidic residues" evidence="1">
    <location>
        <begin position="187"/>
        <end position="209"/>
    </location>
</feature>
<feature type="region of interest" description="Disordered" evidence="1">
    <location>
        <begin position="1"/>
        <end position="311"/>
    </location>
</feature>